<sequence length="295" mass="32860">MGTTRRYGACSWPGCEEQWSHLRCARCKSCFYCCKEHQALHWKAGHREECDVVCRRVANSDAAVRRRDLLLHGASSSSPKAGTAGGNGGAGEPEGARALDLEREAHVHDKRGLVSALAESRKTLAQLSARARQIDAALANHEQQKGPKEGEEVLTSAYRRRESAAEAAFARSLGGLGERELLSLKRETQRLQDLTRESLADIEQDLRSSTHWERFESGFETRDVLANGERRLHMELRYGREVTLEDVERELEGLSRAQRKANLIEGVAKDGRGTRLPGPLKEAVATNLLRLDDRP</sequence>
<organism evidence="7">
    <name type="scientific">Phaeocystis cordata</name>
    <dbReference type="NCBI Taxonomy" id="118079"/>
    <lineage>
        <taxon>Eukaryota</taxon>
        <taxon>Haptista</taxon>
        <taxon>Haptophyta</taxon>
        <taxon>Prymnesiophyceae</taxon>
        <taxon>Phaeocystales</taxon>
        <taxon>Phaeocystaceae</taxon>
        <taxon>Phaeocystis</taxon>
    </lineage>
</organism>
<keyword evidence="2 4" id="KW-0863">Zinc-finger</keyword>
<evidence type="ECO:0000313" key="7">
    <source>
        <dbReference type="EMBL" id="CAD8987339.1"/>
    </source>
</evidence>
<dbReference type="EMBL" id="HBFZ01000179">
    <property type="protein sequence ID" value="CAD8987339.1"/>
    <property type="molecule type" value="Transcribed_RNA"/>
</dbReference>
<feature type="region of interest" description="Disordered" evidence="5">
    <location>
        <begin position="71"/>
        <end position="95"/>
    </location>
</feature>
<evidence type="ECO:0000259" key="6">
    <source>
        <dbReference type="PROSITE" id="PS50865"/>
    </source>
</evidence>
<evidence type="ECO:0000256" key="3">
    <source>
        <dbReference type="ARBA" id="ARBA00022833"/>
    </source>
</evidence>
<keyword evidence="1" id="KW-0479">Metal-binding</keyword>
<reference evidence="7" key="1">
    <citation type="submission" date="2021-01" db="EMBL/GenBank/DDBJ databases">
        <authorList>
            <person name="Corre E."/>
            <person name="Pelletier E."/>
            <person name="Niang G."/>
            <person name="Scheremetjew M."/>
            <person name="Finn R."/>
            <person name="Kale V."/>
            <person name="Holt S."/>
            <person name="Cochrane G."/>
            <person name="Meng A."/>
            <person name="Brown T."/>
            <person name="Cohen L."/>
        </authorList>
    </citation>
    <scope>NUCLEOTIDE SEQUENCE</scope>
    <source>
        <strain evidence="7">RCC1383</strain>
    </source>
</reference>
<evidence type="ECO:0000256" key="1">
    <source>
        <dbReference type="ARBA" id="ARBA00022723"/>
    </source>
</evidence>
<evidence type="ECO:0000256" key="5">
    <source>
        <dbReference type="SAM" id="MobiDB-lite"/>
    </source>
</evidence>
<feature type="domain" description="MYND-type" evidence="6">
    <location>
        <begin position="10"/>
        <end position="50"/>
    </location>
</feature>
<accession>A0A7S1MZC3</accession>
<dbReference type="AlphaFoldDB" id="A0A7S1MZC3"/>
<protein>
    <recommendedName>
        <fullName evidence="6">MYND-type domain-containing protein</fullName>
    </recommendedName>
</protein>
<dbReference type="Pfam" id="PF01753">
    <property type="entry name" value="zf-MYND"/>
    <property type="match status" value="1"/>
</dbReference>
<dbReference type="Gene3D" id="6.10.140.2220">
    <property type="match status" value="1"/>
</dbReference>
<evidence type="ECO:0000256" key="4">
    <source>
        <dbReference type="PROSITE-ProRule" id="PRU00134"/>
    </source>
</evidence>
<dbReference type="InterPro" id="IPR002893">
    <property type="entry name" value="Znf_MYND"/>
</dbReference>
<gene>
    <name evidence="7" type="ORF">PCOR1465_LOCUS123</name>
</gene>
<proteinExistence type="predicted"/>
<dbReference type="GO" id="GO:0008270">
    <property type="term" value="F:zinc ion binding"/>
    <property type="evidence" value="ECO:0007669"/>
    <property type="project" value="UniProtKB-KW"/>
</dbReference>
<feature type="compositionally biased region" description="Gly residues" evidence="5">
    <location>
        <begin position="83"/>
        <end position="92"/>
    </location>
</feature>
<evidence type="ECO:0000256" key="2">
    <source>
        <dbReference type="ARBA" id="ARBA00022771"/>
    </source>
</evidence>
<dbReference type="PROSITE" id="PS01360">
    <property type="entry name" value="ZF_MYND_1"/>
    <property type="match status" value="1"/>
</dbReference>
<keyword evidence="3" id="KW-0862">Zinc</keyword>
<dbReference type="SUPFAM" id="SSF144232">
    <property type="entry name" value="HIT/MYND zinc finger-like"/>
    <property type="match status" value="1"/>
</dbReference>
<dbReference type="PROSITE" id="PS50865">
    <property type="entry name" value="ZF_MYND_2"/>
    <property type="match status" value="1"/>
</dbReference>
<name>A0A7S1MZC3_9EUKA</name>